<protein>
    <submittedName>
        <fullName evidence="2">DUF2330 domain-containing protein</fullName>
    </submittedName>
</protein>
<dbReference type="EMBL" id="QWKP01000209">
    <property type="protein sequence ID" value="RHA38910.1"/>
    <property type="molecule type" value="Genomic_DNA"/>
</dbReference>
<evidence type="ECO:0000313" key="2">
    <source>
        <dbReference type="EMBL" id="RHA38910.1"/>
    </source>
</evidence>
<gene>
    <name evidence="2" type="ORF">D1825_12910</name>
</gene>
<organism evidence="2 3">
    <name type="scientific">Cellulomonas rhizosphaerae</name>
    <dbReference type="NCBI Taxonomy" id="2293719"/>
    <lineage>
        <taxon>Bacteria</taxon>
        <taxon>Bacillati</taxon>
        <taxon>Actinomycetota</taxon>
        <taxon>Actinomycetes</taxon>
        <taxon>Micrococcales</taxon>
        <taxon>Cellulomonadaceae</taxon>
        <taxon>Cellulomonas</taxon>
    </lineage>
</organism>
<comment type="caution">
    <text evidence="2">The sequence shown here is derived from an EMBL/GenBank/DDBJ whole genome shotgun (WGS) entry which is preliminary data.</text>
</comment>
<sequence>MTPDQPRRTAPPSFAPGARVDRPADEAEPVVVGQQPDATRVLPTTPPRTPSSRPAAPRATPPRGAASV</sequence>
<feature type="non-terminal residue" evidence="2">
    <location>
        <position position="68"/>
    </location>
</feature>
<dbReference type="Proteomes" id="UP000283374">
    <property type="component" value="Unassembled WGS sequence"/>
</dbReference>
<feature type="region of interest" description="Disordered" evidence="1">
    <location>
        <begin position="1"/>
        <end position="68"/>
    </location>
</feature>
<name>A0A413RJS0_9CELL</name>
<evidence type="ECO:0000313" key="3">
    <source>
        <dbReference type="Proteomes" id="UP000283374"/>
    </source>
</evidence>
<feature type="compositionally biased region" description="Low complexity" evidence="1">
    <location>
        <begin position="50"/>
        <end position="68"/>
    </location>
</feature>
<proteinExistence type="predicted"/>
<dbReference type="AlphaFoldDB" id="A0A413RJS0"/>
<evidence type="ECO:0000256" key="1">
    <source>
        <dbReference type="SAM" id="MobiDB-lite"/>
    </source>
</evidence>
<reference evidence="2 3" key="1">
    <citation type="submission" date="2018-08" db="EMBL/GenBank/DDBJ databases">
        <title>Cellulomonas rhizosphaerae sp. nov., a novel actinomycete isolated from soil.</title>
        <authorList>
            <person name="Tian Y."/>
        </authorList>
    </citation>
    <scope>NUCLEOTIDE SEQUENCE [LARGE SCALE GENOMIC DNA]</scope>
    <source>
        <strain evidence="2 3">NEAU-TCZ24</strain>
    </source>
</reference>
<accession>A0A413RJS0</accession>
<keyword evidence="3" id="KW-1185">Reference proteome</keyword>